<feature type="binding site" evidence="5">
    <location>
        <position position="194"/>
    </location>
    <ligand>
        <name>ATP</name>
        <dbReference type="ChEBI" id="CHEBI:30616"/>
    </ligand>
</feature>
<dbReference type="InterPro" id="IPR000850">
    <property type="entry name" value="Adenylat/UMP-CMP_kin"/>
</dbReference>
<dbReference type="PANTHER" id="PTHR23359">
    <property type="entry name" value="NUCLEOTIDE KINASE"/>
    <property type="match status" value="1"/>
</dbReference>
<evidence type="ECO:0000256" key="4">
    <source>
        <dbReference type="ARBA" id="ARBA00022777"/>
    </source>
</evidence>
<keyword evidence="4 5" id="KW-0418">Kinase</keyword>
<protein>
    <recommendedName>
        <fullName evidence="5 7">Adenylate kinase</fullName>
        <shortName evidence="5">AK</shortName>
        <ecNumber evidence="5 7">2.7.4.3</ecNumber>
    </recommendedName>
    <alternativeName>
        <fullName evidence="5">ATP-AMP transphosphorylase</fullName>
    </alternativeName>
    <alternativeName>
        <fullName evidence="5">ATP:AMP phosphotransferase</fullName>
    </alternativeName>
    <alternativeName>
        <fullName evidence="5">Adenylate monophosphate kinase</fullName>
    </alternativeName>
</protein>
<dbReference type="NCBIfam" id="NF001381">
    <property type="entry name" value="PRK00279.1-3"/>
    <property type="match status" value="1"/>
</dbReference>
<dbReference type="GO" id="GO:0005737">
    <property type="term" value="C:cytoplasm"/>
    <property type="evidence" value="ECO:0007669"/>
    <property type="project" value="UniProtKB-SubCell"/>
</dbReference>
<dbReference type="NCBIfam" id="TIGR01351">
    <property type="entry name" value="adk"/>
    <property type="match status" value="1"/>
</dbReference>
<name>F2NSA2_TRES6</name>
<dbReference type="NCBIfam" id="NF001380">
    <property type="entry name" value="PRK00279.1-2"/>
    <property type="match status" value="1"/>
</dbReference>
<comment type="subcellular location">
    <subcellularLocation>
        <location evidence="5 7">Cytoplasm</location>
    </subcellularLocation>
</comment>
<comment type="caution">
    <text evidence="5">Lacks conserved residue(s) required for the propagation of feature annotation.</text>
</comment>
<evidence type="ECO:0000256" key="2">
    <source>
        <dbReference type="ARBA" id="ARBA00022727"/>
    </source>
</evidence>
<feature type="binding site" evidence="5">
    <location>
        <position position="31"/>
    </location>
    <ligand>
        <name>AMP</name>
        <dbReference type="ChEBI" id="CHEBI:456215"/>
    </ligand>
</feature>
<keyword evidence="5" id="KW-0479">Metal-binding</keyword>
<keyword evidence="2 5" id="KW-0545">Nucleotide biosynthesis</keyword>
<feature type="region of interest" description="LID" evidence="5">
    <location>
        <begin position="121"/>
        <end position="158"/>
    </location>
</feature>
<dbReference type="KEGG" id="tsu:Tresu_1503"/>
<feature type="binding site" evidence="5">
    <location>
        <position position="155"/>
    </location>
    <ligand>
        <name>AMP</name>
        <dbReference type="ChEBI" id="CHEBI:456215"/>
    </ligand>
</feature>
<dbReference type="Pfam" id="PF00406">
    <property type="entry name" value="ADK"/>
    <property type="match status" value="1"/>
</dbReference>
<dbReference type="Pfam" id="PF05191">
    <property type="entry name" value="ADK_lid"/>
    <property type="match status" value="1"/>
</dbReference>
<comment type="domain">
    <text evidence="5">Consists of three domains, a large central CORE domain and two small peripheral domains, NMPbind and LID, which undergo movements during catalysis. The LID domain closes over the site of phosphoryl transfer upon ATP binding. Assembling and dissambling the active center during each catalytic cycle provides an effective means to prevent ATP hydrolysis. Some bacteria have evolved a zinc-coordinating structure that stabilizes the LID domain.</text>
</comment>
<sequence length="210" mass="23602">MNFIFLGPPGAGKGTLAAQVAEEYGIPQISTGDIFRENIKNQTELGKKVKAILDSGGLVSDEVVLEIVEDRLKKDDCKNGFILDGFPRTIPQAEAFEKLGIDVKVVNFEVDNDLIIARLSNRRVCKNCKANYNVKFMPPKVEGKCDKCGGELFTREDDKLESITHRLEVYRKETEPLIEFYKKLGKITDIDSARDSSLVLVDFKKLFPKK</sequence>
<accession>F2NSA2</accession>
<comment type="function">
    <text evidence="5">Catalyzes the reversible transfer of the terminal phosphate group between ATP and AMP. Plays an important role in cellular energy homeostasis and in adenine nucleotide metabolism.</text>
</comment>
<evidence type="ECO:0000256" key="6">
    <source>
        <dbReference type="RuleBase" id="RU003330"/>
    </source>
</evidence>
<keyword evidence="5" id="KW-0862">Zinc</keyword>
<feature type="binding site" evidence="5">
    <location>
        <begin position="57"/>
        <end position="59"/>
    </location>
    <ligand>
        <name>AMP</name>
        <dbReference type="ChEBI" id="CHEBI:456215"/>
    </ligand>
</feature>
<dbReference type="Proteomes" id="UP000006852">
    <property type="component" value="Chromosome"/>
</dbReference>
<feature type="binding site" evidence="5">
    <location>
        <position position="128"/>
    </location>
    <ligand>
        <name>Zn(2+)</name>
        <dbReference type="ChEBI" id="CHEBI:29105"/>
        <note>structural</note>
    </ligand>
</feature>
<dbReference type="InterPro" id="IPR006259">
    <property type="entry name" value="Adenyl_kin_sub"/>
</dbReference>
<dbReference type="RefSeq" id="WP_013701685.1">
    <property type="nucleotide sequence ID" value="NC_015385.1"/>
</dbReference>
<dbReference type="GO" id="GO:0004017">
    <property type="term" value="F:AMP kinase activity"/>
    <property type="evidence" value="ECO:0007669"/>
    <property type="project" value="UniProtKB-UniRule"/>
</dbReference>
<dbReference type="eggNOG" id="COG0563">
    <property type="taxonomic scope" value="Bacteria"/>
</dbReference>
<feature type="binding site" evidence="5">
    <location>
        <position position="122"/>
    </location>
    <ligand>
        <name>ATP</name>
        <dbReference type="ChEBI" id="CHEBI:30616"/>
    </ligand>
</feature>
<evidence type="ECO:0000313" key="10">
    <source>
        <dbReference type="Proteomes" id="UP000006852"/>
    </source>
</evidence>
<reference evidence="10" key="2">
    <citation type="submission" date="2011-04" db="EMBL/GenBank/DDBJ databases">
        <title>The complete genome of chromosome of Treponema succinifaciens DSM 2489.</title>
        <authorList>
            <person name="Lucas S."/>
            <person name="Copeland A."/>
            <person name="Lapidus A."/>
            <person name="Bruce D."/>
            <person name="Goodwin L."/>
            <person name="Pitluck S."/>
            <person name="Peters L."/>
            <person name="Kyrpides N."/>
            <person name="Mavromatis K."/>
            <person name="Ivanova N."/>
            <person name="Ovchinnikova G."/>
            <person name="Teshima H."/>
            <person name="Detter J.C."/>
            <person name="Tapia R."/>
            <person name="Han C."/>
            <person name="Land M."/>
            <person name="Hauser L."/>
            <person name="Markowitz V."/>
            <person name="Cheng J.-F."/>
            <person name="Hugenholtz P."/>
            <person name="Woyke T."/>
            <person name="Wu D."/>
            <person name="Gronow S."/>
            <person name="Wellnitz S."/>
            <person name="Brambilla E."/>
            <person name="Klenk H.-P."/>
            <person name="Eisen J.A."/>
        </authorList>
    </citation>
    <scope>NUCLEOTIDE SEQUENCE [LARGE SCALE GENOMIC DNA]</scope>
    <source>
        <strain evidence="10">ATCC 33096 / DSM 2489 / 6091</strain>
    </source>
</reference>
<comment type="similarity">
    <text evidence="5 6">Belongs to the adenylate kinase family.</text>
</comment>
<dbReference type="OrthoDB" id="9805030at2"/>
<evidence type="ECO:0000259" key="8">
    <source>
        <dbReference type="Pfam" id="PF05191"/>
    </source>
</evidence>
<dbReference type="SUPFAM" id="SSF52540">
    <property type="entry name" value="P-loop containing nucleoside triphosphate hydrolases"/>
    <property type="match status" value="1"/>
</dbReference>
<dbReference type="UniPathway" id="UPA00588">
    <property type="reaction ID" value="UER00649"/>
</dbReference>
<dbReference type="GO" id="GO:0008270">
    <property type="term" value="F:zinc ion binding"/>
    <property type="evidence" value="ECO:0007669"/>
    <property type="project" value="UniProtKB-UniRule"/>
</dbReference>
<comment type="pathway">
    <text evidence="5">Purine metabolism; AMP biosynthesis via salvage pathway; AMP from ADP: step 1/1.</text>
</comment>
<keyword evidence="1 5" id="KW-0808">Transferase</keyword>
<dbReference type="GO" id="GO:0005524">
    <property type="term" value="F:ATP binding"/>
    <property type="evidence" value="ECO:0007669"/>
    <property type="project" value="UniProtKB-UniRule"/>
</dbReference>
<dbReference type="AlphaFoldDB" id="F2NSA2"/>
<dbReference type="EMBL" id="CP002631">
    <property type="protein sequence ID" value="AEB14403.1"/>
    <property type="molecule type" value="Genomic_DNA"/>
</dbReference>
<feature type="binding site" evidence="5">
    <location>
        <begin position="10"/>
        <end position="15"/>
    </location>
    <ligand>
        <name>ATP</name>
        <dbReference type="ChEBI" id="CHEBI:30616"/>
    </ligand>
</feature>
<dbReference type="EC" id="2.7.4.3" evidence="5 7"/>
<gene>
    <name evidence="5" type="primary">adk</name>
    <name evidence="9" type="ordered locus">Tresu_1503</name>
</gene>
<dbReference type="InterPro" id="IPR027417">
    <property type="entry name" value="P-loop_NTPase"/>
</dbReference>
<keyword evidence="10" id="KW-1185">Reference proteome</keyword>
<dbReference type="CDD" id="cd01428">
    <property type="entry name" value="ADK"/>
    <property type="match status" value="1"/>
</dbReference>
<feature type="binding site" evidence="5">
    <location>
        <position position="145"/>
    </location>
    <ligand>
        <name>Zn(2+)</name>
        <dbReference type="ChEBI" id="CHEBI:29105"/>
        <note>structural</note>
    </ligand>
</feature>
<dbReference type="PROSITE" id="PS00113">
    <property type="entry name" value="ADENYLATE_KINASE"/>
    <property type="match status" value="1"/>
</dbReference>
<feature type="binding site" evidence="5">
    <location>
        <position position="92"/>
    </location>
    <ligand>
        <name>AMP</name>
        <dbReference type="ChEBI" id="CHEBI:456215"/>
    </ligand>
</feature>
<comment type="subunit">
    <text evidence="5 7">Monomer.</text>
</comment>
<dbReference type="FunFam" id="3.40.50.300:FF:000106">
    <property type="entry name" value="Adenylate kinase mitochondrial"/>
    <property type="match status" value="1"/>
</dbReference>
<reference evidence="9 10" key="1">
    <citation type="journal article" date="2011" name="Stand. Genomic Sci.">
        <title>Complete genome sequence of Treponema succinifaciens type strain (6091).</title>
        <authorList>
            <person name="Han C."/>
            <person name="Gronow S."/>
            <person name="Teshima H."/>
            <person name="Lapidus A."/>
            <person name="Nolan M."/>
            <person name="Lucas S."/>
            <person name="Hammon N."/>
            <person name="Deshpande S."/>
            <person name="Cheng J.F."/>
            <person name="Zeytun A."/>
            <person name="Tapia R."/>
            <person name="Goodwin L."/>
            <person name="Pitluck S."/>
            <person name="Liolios K."/>
            <person name="Pagani I."/>
            <person name="Ivanova N."/>
            <person name="Mavromatis K."/>
            <person name="Mikhailova N."/>
            <person name="Huntemann M."/>
            <person name="Pati A."/>
            <person name="Chen A."/>
            <person name="Palaniappan K."/>
            <person name="Land M."/>
            <person name="Hauser L."/>
            <person name="Brambilla E.M."/>
            <person name="Rohde M."/>
            <person name="Goker M."/>
            <person name="Woyke T."/>
            <person name="Bristow J."/>
            <person name="Eisen J.A."/>
            <person name="Markowitz V."/>
            <person name="Hugenholtz P."/>
            <person name="Kyrpides N.C."/>
            <person name="Klenk H.P."/>
            <person name="Detter J.C."/>
        </authorList>
    </citation>
    <scope>NUCLEOTIDE SEQUENCE [LARGE SCALE GENOMIC DNA]</scope>
    <source>
        <strain evidence="10">ATCC 33096 / DSM 2489 / 6091</strain>
    </source>
</reference>
<keyword evidence="3 5" id="KW-0547">Nucleotide-binding</keyword>
<evidence type="ECO:0000256" key="3">
    <source>
        <dbReference type="ARBA" id="ARBA00022741"/>
    </source>
</evidence>
<comment type="catalytic activity">
    <reaction evidence="5 7">
        <text>AMP + ATP = 2 ADP</text>
        <dbReference type="Rhea" id="RHEA:12973"/>
        <dbReference type="ChEBI" id="CHEBI:30616"/>
        <dbReference type="ChEBI" id="CHEBI:456215"/>
        <dbReference type="ChEBI" id="CHEBI:456216"/>
        <dbReference type="EC" id="2.7.4.3"/>
    </reaction>
</comment>
<feature type="binding site" evidence="5">
    <location>
        <position position="166"/>
    </location>
    <ligand>
        <name>AMP</name>
        <dbReference type="ChEBI" id="CHEBI:456215"/>
    </ligand>
</feature>
<feature type="binding site" evidence="5">
    <location>
        <begin position="85"/>
        <end position="88"/>
    </location>
    <ligand>
        <name>AMP</name>
        <dbReference type="ChEBI" id="CHEBI:456215"/>
    </ligand>
</feature>
<dbReference type="InterPro" id="IPR007862">
    <property type="entry name" value="Adenylate_kinase_lid-dom"/>
</dbReference>
<feature type="binding site" evidence="5">
    <location>
        <position position="148"/>
    </location>
    <ligand>
        <name>Zn(2+)</name>
        <dbReference type="ChEBI" id="CHEBI:29105"/>
        <note>structural</note>
    </ligand>
</feature>
<keyword evidence="5" id="KW-0963">Cytoplasm</keyword>
<feature type="binding site" evidence="5">
    <location>
        <position position="36"/>
    </location>
    <ligand>
        <name>AMP</name>
        <dbReference type="ChEBI" id="CHEBI:456215"/>
    </ligand>
</feature>
<evidence type="ECO:0000256" key="5">
    <source>
        <dbReference type="HAMAP-Rule" id="MF_00235"/>
    </source>
</evidence>
<dbReference type="InterPro" id="IPR033690">
    <property type="entry name" value="Adenylat_kinase_CS"/>
</dbReference>
<keyword evidence="5 7" id="KW-0067">ATP-binding</keyword>
<dbReference type="Gene3D" id="3.40.50.300">
    <property type="entry name" value="P-loop containing nucleotide triphosphate hydrolases"/>
    <property type="match status" value="1"/>
</dbReference>
<dbReference type="GO" id="GO:0044209">
    <property type="term" value="P:AMP salvage"/>
    <property type="evidence" value="ECO:0007669"/>
    <property type="project" value="UniProtKB-UniRule"/>
</dbReference>
<proteinExistence type="inferred from homology"/>
<dbReference type="HAMAP" id="MF_00235">
    <property type="entry name" value="Adenylate_kinase_Adk"/>
    <property type="match status" value="1"/>
</dbReference>
<dbReference type="GeneID" id="302998660"/>
<evidence type="ECO:0000313" key="9">
    <source>
        <dbReference type="EMBL" id="AEB14403.1"/>
    </source>
</evidence>
<dbReference type="STRING" id="869209.Tresu_1503"/>
<organism evidence="9 10">
    <name type="scientific">Treponema succinifaciens (strain ATCC 33096 / DSM 2489 / 6091)</name>
    <dbReference type="NCBI Taxonomy" id="869209"/>
    <lineage>
        <taxon>Bacteria</taxon>
        <taxon>Pseudomonadati</taxon>
        <taxon>Spirochaetota</taxon>
        <taxon>Spirochaetia</taxon>
        <taxon>Spirochaetales</taxon>
        <taxon>Treponemataceae</taxon>
        <taxon>Treponema</taxon>
    </lineage>
</organism>
<feature type="domain" description="Adenylate kinase active site lid" evidence="8">
    <location>
        <begin position="122"/>
        <end position="157"/>
    </location>
</feature>
<feature type="region of interest" description="NMP" evidence="5">
    <location>
        <begin position="30"/>
        <end position="59"/>
    </location>
</feature>
<evidence type="ECO:0000256" key="1">
    <source>
        <dbReference type="ARBA" id="ARBA00022679"/>
    </source>
</evidence>
<dbReference type="HOGENOM" id="CLU_032354_1_2_12"/>
<feature type="binding site" evidence="5">
    <location>
        <position position="125"/>
    </location>
    <ligand>
        <name>Zn(2+)</name>
        <dbReference type="ChEBI" id="CHEBI:29105"/>
        <note>structural</note>
    </ligand>
</feature>
<evidence type="ECO:0000256" key="7">
    <source>
        <dbReference type="RuleBase" id="RU003331"/>
    </source>
</evidence>
<dbReference type="PRINTS" id="PR00094">
    <property type="entry name" value="ADENYLTKNASE"/>
</dbReference>